<dbReference type="GO" id="GO:0006355">
    <property type="term" value="P:regulation of DNA-templated transcription"/>
    <property type="evidence" value="ECO:0007669"/>
    <property type="project" value="InterPro"/>
</dbReference>
<feature type="compositionally biased region" description="Polar residues" evidence="5">
    <location>
        <begin position="199"/>
        <end position="219"/>
    </location>
</feature>
<dbReference type="GO" id="GO:0008270">
    <property type="term" value="F:zinc ion binding"/>
    <property type="evidence" value="ECO:0007669"/>
    <property type="project" value="UniProtKB-KW"/>
</dbReference>
<sequence length="306" mass="31124">MDAQRRAIAEKDMQMIKSKRQAGLISGVAPPGGQTSSGAAPSGNGGSNAAAQSAGTGASVGVGMERAPKKYRKRGRATPPGKCHSCNIKETPEWRRGPDGARTLCNACGLHYAKLVRKRDKTITIIPPGSANNASTSNAASSSGAGNSGNAYNTPAPPTSQTIIHPAANRNNSNSPHTSQASNQPPIDVEMVRASARLGTSTSSHGNENTPRPSSSSMGNHPMKQDGSGTPPLHNNHHSNSNNGNGNGHSRGASNAESYKAPAGRVPSDHGYPGSGPSSGSAWNSNPTPSSAGGSRQGVRAGDSRS</sequence>
<feature type="compositionally biased region" description="Basic and acidic residues" evidence="5">
    <location>
        <begin position="90"/>
        <end position="99"/>
    </location>
</feature>
<dbReference type="STRING" id="1314776.A0A166GL44"/>
<dbReference type="AlphaFoldDB" id="A0A166GL44"/>
<organism evidence="7 8">
    <name type="scientific">Sistotremastrum suecicum HHB10207 ss-3</name>
    <dbReference type="NCBI Taxonomy" id="1314776"/>
    <lineage>
        <taxon>Eukaryota</taxon>
        <taxon>Fungi</taxon>
        <taxon>Dikarya</taxon>
        <taxon>Basidiomycota</taxon>
        <taxon>Agaricomycotina</taxon>
        <taxon>Agaricomycetes</taxon>
        <taxon>Sistotremastrales</taxon>
        <taxon>Sistotremastraceae</taxon>
        <taxon>Sistotremastrum</taxon>
    </lineage>
</organism>
<dbReference type="OrthoDB" id="2162994at2759"/>
<evidence type="ECO:0000313" key="7">
    <source>
        <dbReference type="EMBL" id="KZT41783.1"/>
    </source>
</evidence>
<evidence type="ECO:0000256" key="1">
    <source>
        <dbReference type="ARBA" id="ARBA00022723"/>
    </source>
</evidence>
<dbReference type="InterPro" id="IPR013088">
    <property type="entry name" value="Znf_NHR/GATA"/>
</dbReference>
<dbReference type="InterPro" id="IPR000679">
    <property type="entry name" value="Znf_GATA"/>
</dbReference>
<evidence type="ECO:0000256" key="2">
    <source>
        <dbReference type="ARBA" id="ARBA00022771"/>
    </source>
</evidence>
<dbReference type="PROSITE" id="PS50114">
    <property type="entry name" value="GATA_ZN_FINGER_2"/>
    <property type="match status" value="1"/>
</dbReference>
<feature type="region of interest" description="Disordered" evidence="5">
    <location>
        <begin position="199"/>
        <end position="306"/>
    </location>
</feature>
<keyword evidence="8" id="KW-1185">Reference proteome</keyword>
<dbReference type="CDD" id="cd00202">
    <property type="entry name" value="ZnF_GATA"/>
    <property type="match status" value="1"/>
</dbReference>
<dbReference type="EMBL" id="KV428018">
    <property type="protein sequence ID" value="KZT41783.1"/>
    <property type="molecule type" value="Genomic_DNA"/>
</dbReference>
<dbReference type="SUPFAM" id="SSF57716">
    <property type="entry name" value="Glucocorticoid receptor-like (DNA-binding domain)"/>
    <property type="match status" value="1"/>
</dbReference>
<gene>
    <name evidence="7" type="ORF">SISSUDRAFT_203281</name>
</gene>
<feature type="region of interest" description="Disordered" evidence="5">
    <location>
        <begin position="1"/>
        <end position="99"/>
    </location>
</feature>
<protein>
    <recommendedName>
        <fullName evidence="6">GATA-type domain-containing protein</fullName>
    </recommendedName>
</protein>
<dbReference type="GO" id="GO:0043565">
    <property type="term" value="F:sequence-specific DNA binding"/>
    <property type="evidence" value="ECO:0007669"/>
    <property type="project" value="InterPro"/>
</dbReference>
<evidence type="ECO:0000259" key="6">
    <source>
        <dbReference type="PROSITE" id="PS50114"/>
    </source>
</evidence>
<keyword evidence="1" id="KW-0479">Metal-binding</keyword>
<proteinExistence type="predicted"/>
<reference evidence="7 8" key="1">
    <citation type="journal article" date="2016" name="Mol. Biol. Evol.">
        <title>Comparative Genomics of Early-Diverging Mushroom-Forming Fungi Provides Insights into the Origins of Lignocellulose Decay Capabilities.</title>
        <authorList>
            <person name="Nagy L.G."/>
            <person name="Riley R."/>
            <person name="Tritt A."/>
            <person name="Adam C."/>
            <person name="Daum C."/>
            <person name="Floudas D."/>
            <person name="Sun H."/>
            <person name="Yadav J.S."/>
            <person name="Pangilinan J."/>
            <person name="Larsson K.H."/>
            <person name="Matsuura K."/>
            <person name="Barry K."/>
            <person name="Labutti K."/>
            <person name="Kuo R."/>
            <person name="Ohm R.A."/>
            <person name="Bhattacharya S.S."/>
            <person name="Shirouzu T."/>
            <person name="Yoshinaga Y."/>
            <person name="Martin F.M."/>
            <person name="Grigoriev I.V."/>
            <person name="Hibbett D.S."/>
        </authorList>
    </citation>
    <scope>NUCLEOTIDE SEQUENCE [LARGE SCALE GENOMIC DNA]</scope>
    <source>
        <strain evidence="7 8">HHB10207 ss-3</strain>
    </source>
</reference>
<feature type="compositionally biased region" description="Polar residues" evidence="5">
    <location>
        <begin position="159"/>
        <end position="185"/>
    </location>
</feature>
<feature type="region of interest" description="Disordered" evidence="5">
    <location>
        <begin position="126"/>
        <end position="185"/>
    </location>
</feature>
<dbReference type="PANTHER" id="PTHR45658">
    <property type="entry name" value="GATA TRANSCRIPTION FACTOR"/>
    <property type="match status" value="1"/>
</dbReference>
<feature type="compositionally biased region" description="Low complexity" evidence="5">
    <location>
        <begin position="129"/>
        <end position="153"/>
    </location>
</feature>
<dbReference type="Proteomes" id="UP000076798">
    <property type="component" value="Unassembled WGS sequence"/>
</dbReference>
<keyword evidence="3" id="KW-0862">Zinc</keyword>
<evidence type="ECO:0000256" key="5">
    <source>
        <dbReference type="SAM" id="MobiDB-lite"/>
    </source>
</evidence>
<evidence type="ECO:0000256" key="4">
    <source>
        <dbReference type="PROSITE-ProRule" id="PRU00094"/>
    </source>
</evidence>
<feature type="compositionally biased region" description="Low complexity" evidence="5">
    <location>
        <begin position="36"/>
        <end position="63"/>
    </location>
</feature>
<accession>A0A166GL44</accession>
<evidence type="ECO:0000313" key="8">
    <source>
        <dbReference type="Proteomes" id="UP000076798"/>
    </source>
</evidence>
<feature type="compositionally biased region" description="Basic and acidic residues" evidence="5">
    <location>
        <begin position="1"/>
        <end position="14"/>
    </location>
</feature>
<dbReference type="Gene3D" id="3.30.50.10">
    <property type="entry name" value="Erythroid Transcription Factor GATA-1, subunit A"/>
    <property type="match status" value="1"/>
</dbReference>
<dbReference type="InterPro" id="IPR051140">
    <property type="entry name" value="GATA_TF"/>
</dbReference>
<keyword evidence="2 4" id="KW-0863">Zinc-finger</keyword>
<dbReference type="PANTHER" id="PTHR45658:SF122">
    <property type="entry name" value="GATA ZINC FINGER DOMAIN-CONTAINING PROTEIN 6"/>
    <property type="match status" value="1"/>
</dbReference>
<evidence type="ECO:0000256" key="3">
    <source>
        <dbReference type="ARBA" id="ARBA00022833"/>
    </source>
</evidence>
<feature type="compositionally biased region" description="Low complexity" evidence="5">
    <location>
        <begin position="269"/>
        <end position="287"/>
    </location>
</feature>
<name>A0A166GL44_9AGAM</name>
<dbReference type="Pfam" id="PF00320">
    <property type="entry name" value="GATA"/>
    <property type="match status" value="1"/>
</dbReference>
<feature type="compositionally biased region" description="Low complexity" evidence="5">
    <location>
        <begin position="238"/>
        <end position="255"/>
    </location>
</feature>
<dbReference type="SMART" id="SM00401">
    <property type="entry name" value="ZnF_GATA"/>
    <property type="match status" value="1"/>
</dbReference>
<feature type="domain" description="GATA-type" evidence="6">
    <location>
        <begin position="77"/>
        <end position="112"/>
    </location>
</feature>
<dbReference type="PROSITE" id="PS00344">
    <property type="entry name" value="GATA_ZN_FINGER_1"/>
    <property type="match status" value="1"/>
</dbReference>